<name>A0A4Y7WHV0_9BACI</name>
<evidence type="ECO:0000313" key="5">
    <source>
        <dbReference type="Proteomes" id="UP000298210"/>
    </source>
</evidence>
<evidence type="ECO:0000313" key="4">
    <source>
        <dbReference type="EMBL" id="TES47842.1"/>
    </source>
</evidence>
<dbReference type="PROSITE" id="PS51186">
    <property type="entry name" value="GNAT"/>
    <property type="match status" value="1"/>
</dbReference>
<accession>A0A4Y7WHV0</accession>
<reference evidence="4 5" key="1">
    <citation type="submission" date="2019-03" db="EMBL/GenBank/DDBJ databases">
        <authorList>
            <person name="Liu G."/>
        </authorList>
    </citation>
    <scope>NUCLEOTIDE SEQUENCE [LARGE SCALE GENOMIC DNA]</scope>
    <source>
        <strain evidence="4 5">DSM 19099</strain>
    </source>
</reference>
<dbReference type="PANTHER" id="PTHR43877">
    <property type="entry name" value="AMINOALKYLPHOSPHONATE N-ACETYLTRANSFERASE-RELATED-RELATED"/>
    <property type="match status" value="1"/>
</dbReference>
<dbReference type="InterPro" id="IPR000182">
    <property type="entry name" value="GNAT_dom"/>
</dbReference>
<feature type="domain" description="N-acetyltransferase" evidence="3">
    <location>
        <begin position="10"/>
        <end position="163"/>
    </location>
</feature>
<dbReference type="EMBL" id="SNUX01000003">
    <property type="protein sequence ID" value="TES47842.1"/>
    <property type="molecule type" value="Genomic_DNA"/>
</dbReference>
<dbReference type="Gene3D" id="3.40.630.30">
    <property type="match status" value="1"/>
</dbReference>
<dbReference type="InterPro" id="IPR016181">
    <property type="entry name" value="Acyl_CoA_acyltransferase"/>
</dbReference>
<dbReference type="SUPFAM" id="SSF55729">
    <property type="entry name" value="Acyl-CoA N-acyltransferases (Nat)"/>
    <property type="match status" value="1"/>
</dbReference>
<dbReference type="AlphaFoldDB" id="A0A4Y7WHV0"/>
<evidence type="ECO:0000256" key="1">
    <source>
        <dbReference type="ARBA" id="ARBA00022679"/>
    </source>
</evidence>
<protein>
    <submittedName>
        <fullName evidence="4">GNAT family N-acetyltransferase</fullName>
    </submittedName>
</protein>
<keyword evidence="2" id="KW-0012">Acyltransferase</keyword>
<proteinExistence type="predicted"/>
<dbReference type="Proteomes" id="UP000298210">
    <property type="component" value="Unassembled WGS sequence"/>
</dbReference>
<evidence type="ECO:0000259" key="3">
    <source>
        <dbReference type="PROSITE" id="PS51186"/>
    </source>
</evidence>
<sequence>MINEKRGKVMKIVDYEKKYAKATAKMWNESRENFGGDDKVELAEDRDKDERNSGNLSTMLALQEDKVVGYCGLAEFKTDKDALYIPLLNAHPQHIGKGIGKQLVLEAIKRTYKAGWPRLDLHTWPGNTKAVPLYKRCGFFWEEREETTHLMNFIPLVLQHPFIKRSVTETNWYQALKRDLTVKPDVEKENEFSVFTYRFEFEHDEVSVGIEHSSRKVYKIETAEAMVEYLLPHKQLFPNHPYEATLKIHNKKNCPLSIHVTETVDNRLHMKMAVDDVLEKNEQKTYRFPFIISEVRKEDEAISDGVTYPMARMPLFMDGIACPLACGYSIKKPFALQAKPQLEQGKVVFQLKNHLSTSQQVNVRVKDHPLIQWNNQREMNVSLAATGVESFILTCKQKRAGVVPLIIELASESKDGHGSLRYTEQVPFLVESDDTIGFFEKERSLVVVNGRRQLVFDYETYFVTMKQFGQDEPWTMLYPSFNEPVSNELAQTGWTSLKPEVTDNGVLITINYPIHNGDAQLTIVYEWEKNGIIEASYVLKNKSRNVLDLKQLIIPFYFQPDSIYLPIKGEVVHVSQINQVWIQDLPLDKLSDPWVFMNWASSSLGVEGKDGAECLEIDDDLCVRWTLDPLQVGEESTSKKLLLYSNVDNSIDQFMARKHTKPVVKPLKQVAFAAHGFYHRGGEVNVALQTNPNQPDHGIITIVDDKSVTYPYEPMKGTETIQHKLNQPDQPVTTLAVTVQGKSIRSTHYLQALYVGEKTVTTQIVQENGVDVHLVDNGVFTFKAANSFYPSLYSIKTKREWLHHSFPTAGAKSWWNPWGGGLMTIPANLQLRTVYEHKRQTNFVTRVDNWNQEWTGIRISITFSDHPIWKNATISQYFLTLPGCMLLTHYTELEDRQDRIDEQEWLMGCFFNRDQLFLYPTDSNQLSFQLGERTQTFAGNQLEKVARLYCEETDETLLLARPKHQRKPEFYENKDVFSYMSRETIDWHGPAVSQPHSFVWAKGLARAEGWEWLSSLQFKEE</sequence>
<dbReference type="CDD" id="cd04301">
    <property type="entry name" value="NAT_SF"/>
    <property type="match status" value="1"/>
</dbReference>
<keyword evidence="1 4" id="KW-0808">Transferase</keyword>
<dbReference type="Pfam" id="PF00583">
    <property type="entry name" value="Acetyltransf_1"/>
    <property type="match status" value="1"/>
</dbReference>
<gene>
    <name evidence="4" type="ORF">E2L03_11805</name>
</gene>
<evidence type="ECO:0000256" key="2">
    <source>
        <dbReference type="ARBA" id="ARBA00023315"/>
    </source>
</evidence>
<organism evidence="4 5">
    <name type="scientific">Shouchella lehensis</name>
    <dbReference type="NCBI Taxonomy" id="300825"/>
    <lineage>
        <taxon>Bacteria</taxon>
        <taxon>Bacillati</taxon>
        <taxon>Bacillota</taxon>
        <taxon>Bacilli</taxon>
        <taxon>Bacillales</taxon>
        <taxon>Bacillaceae</taxon>
        <taxon>Shouchella</taxon>
    </lineage>
</organism>
<comment type="caution">
    <text evidence="4">The sequence shown here is derived from an EMBL/GenBank/DDBJ whole genome shotgun (WGS) entry which is preliminary data.</text>
</comment>
<dbReference type="InterPro" id="IPR050832">
    <property type="entry name" value="Bact_Acetyltransf"/>
</dbReference>
<dbReference type="GO" id="GO:0016747">
    <property type="term" value="F:acyltransferase activity, transferring groups other than amino-acyl groups"/>
    <property type="evidence" value="ECO:0007669"/>
    <property type="project" value="InterPro"/>
</dbReference>